<feature type="transmembrane region" description="Helical" evidence="1">
    <location>
        <begin position="45"/>
        <end position="66"/>
    </location>
</feature>
<dbReference type="GeneID" id="66112516"/>
<evidence type="ECO:0000313" key="3">
    <source>
        <dbReference type="Proteomes" id="UP000812287"/>
    </source>
</evidence>
<evidence type="ECO:0000313" key="2">
    <source>
        <dbReference type="EMBL" id="KAG7451914.1"/>
    </source>
</evidence>
<keyword evidence="1" id="KW-0472">Membrane</keyword>
<sequence>MQPAFLVFSKASESPLWVWGIILNIAHPAWIFGCQARERCSPPRLFLATLYCFYYVYMACMTLAYLRVFPAEIRDAEDEEIDVVGGADYQINVIGGLIEGSIGGDYRGWFRLRNPENDYSFGTCRVTITPSLRTIITLRNWIAQKKLIVARMLKVSRSSDVNKTSAWSVTRCWRSGSLVDYHLRGTFSDRVVESQGLSHITRVTARKESLFRKNVIRLVIAECHLVYVRTGPAGPSSSLRSRIPLMVYQERGALKMSHYSPSGVRLAISSANNPANR</sequence>
<dbReference type="Proteomes" id="UP000812287">
    <property type="component" value="Unassembled WGS sequence"/>
</dbReference>
<keyword evidence="1" id="KW-1133">Transmembrane helix</keyword>
<reference evidence="2" key="1">
    <citation type="submission" date="2020-11" db="EMBL/GenBank/DDBJ databases">
        <title>Adaptations for nitrogen fixation in a non-lichenized fungal sporocarp promotes dispersal by wood-feeding termites.</title>
        <authorList>
            <consortium name="DOE Joint Genome Institute"/>
            <person name="Koch R.A."/>
            <person name="Yoon G."/>
            <person name="Arayal U."/>
            <person name="Lail K."/>
            <person name="Amirebrahimi M."/>
            <person name="Labutti K."/>
            <person name="Lipzen A."/>
            <person name="Riley R."/>
            <person name="Barry K."/>
            <person name="Henrissat B."/>
            <person name="Grigoriev I.V."/>
            <person name="Herr J.R."/>
            <person name="Aime M.C."/>
        </authorList>
    </citation>
    <scope>NUCLEOTIDE SEQUENCE</scope>
    <source>
        <strain evidence="2">MCA 3950</strain>
    </source>
</reference>
<name>A0A9P7W3J1_9AGAR</name>
<evidence type="ECO:0000256" key="1">
    <source>
        <dbReference type="SAM" id="Phobius"/>
    </source>
</evidence>
<dbReference type="EMBL" id="MU250524">
    <property type="protein sequence ID" value="KAG7451914.1"/>
    <property type="molecule type" value="Genomic_DNA"/>
</dbReference>
<feature type="transmembrane region" description="Helical" evidence="1">
    <location>
        <begin position="16"/>
        <end position="33"/>
    </location>
</feature>
<comment type="caution">
    <text evidence="2">The sequence shown here is derived from an EMBL/GenBank/DDBJ whole genome shotgun (WGS) entry which is preliminary data.</text>
</comment>
<keyword evidence="1" id="KW-0812">Transmembrane</keyword>
<dbReference type="AlphaFoldDB" id="A0A9P7W3J1"/>
<protein>
    <submittedName>
        <fullName evidence="2">Uncharacterized protein</fullName>
    </submittedName>
</protein>
<proteinExistence type="predicted"/>
<gene>
    <name evidence="2" type="ORF">BT62DRAFT_990302</name>
</gene>
<organism evidence="2 3">
    <name type="scientific">Guyanagaster necrorhizus</name>
    <dbReference type="NCBI Taxonomy" id="856835"/>
    <lineage>
        <taxon>Eukaryota</taxon>
        <taxon>Fungi</taxon>
        <taxon>Dikarya</taxon>
        <taxon>Basidiomycota</taxon>
        <taxon>Agaricomycotina</taxon>
        <taxon>Agaricomycetes</taxon>
        <taxon>Agaricomycetidae</taxon>
        <taxon>Agaricales</taxon>
        <taxon>Marasmiineae</taxon>
        <taxon>Physalacriaceae</taxon>
        <taxon>Guyanagaster</taxon>
    </lineage>
</organism>
<keyword evidence="3" id="KW-1185">Reference proteome</keyword>
<dbReference type="RefSeq" id="XP_043045414.1">
    <property type="nucleotide sequence ID" value="XM_043190219.1"/>
</dbReference>
<accession>A0A9P7W3J1</accession>